<sequence length="158" mass="16418">MLRSAPVTTLFPADFHSADASAGLLVAPAASDSPEEIKETTGQEDTKVADVEMRDAPAEPAPQVVVVDNADVKMADEEPTSHSEPPAPPRAASPTPSPPAPPARSGADLLFSLADAAVAARDMQPVTAEPQPAPNPEPEPPLPPGVCRLPRRTQLNRS</sequence>
<proteinExistence type="predicted"/>
<dbReference type="EMBL" id="JANSHE010001712">
    <property type="protein sequence ID" value="KAJ3001430.1"/>
    <property type="molecule type" value="Genomic_DNA"/>
</dbReference>
<reference evidence="1" key="1">
    <citation type="submission" date="2022-08" db="EMBL/GenBank/DDBJ databases">
        <title>Genome Sequence of Pycnoporus sanguineus.</title>
        <authorList>
            <person name="Buettner E."/>
        </authorList>
    </citation>
    <scope>NUCLEOTIDE SEQUENCE</scope>
    <source>
        <strain evidence="1">CG-C14</strain>
    </source>
</reference>
<evidence type="ECO:0000313" key="1">
    <source>
        <dbReference type="EMBL" id="KAJ3001430.1"/>
    </source>
</evidence>
<dbReference type="Proteomes" id="UP001144978">
    <property type="component" value="Unassembled WGS sequence"/>
</dbReference>
<evidence type="ECO:0000313" key="2">
    <source>
        <dbReference type="Proteomes" id="UP001144978"/>
    </source>
</evidence>
<organism evidence="1 2">
    <name type="scientific">Trametes sanguinea</name>
    <dbReference type="NCBI Taxonomy" id="158606"/>
    <lineage>
        <taxon>Eukaryota</taxon>
        <taxon>Fungi</taxon>
        <taxon>Dikarya</taxon>
        <taxon>Basidiomycota</taxon>
        <taxon>Agaricomycotina</taxon>
        <taxon>Agaricomycetes</taxon>
        <taxon>Polyporales</taxon>
        <taxon>Polyporaceae</taxon>
        <taxon>Trametes</taxon>
    </lineage>
</organism>
<accession>A0ACC1PST9</accession>
<keyword evidence="2" id="KW-1185">Reference proteome</keyword>
<gene>
    <name evidence="1" type="ORF">NUW54_g6426</name>
</gene>
<protein>
    <submittedName>
        <fullName evidence="1">Uncharacterized protein</fullName>
    </submittedName>
</protein>
<comment type="caution">
    <text evidence="1">The sequence shown here is derived from an EMBL/GenBank/DDBJ whole genome shotgun (WGS) entry which is preliminary data.</text>
</comment>
<name>A0ACC1PST9_9APHY</name>